<protein>
    <recommendedName>
        <fullName evidence="5">Glucokinase</fullName>
        <ecNumber evidence="5">2.7.1.2</ecNumber>
    </recommendedName>
    <alternativeName>
        <fullName evidence="5">Glucose kinase</fullName>
    </alternativeName>
</protein>
<keyword evidence="4 5" id="KW-0067">ATP-binding</keyword>
<evidence type="ECO:0000256" key="5">
    <source>
        <dbReference type="HAMAP-Rule" id="MF_00524"/>
    </source>
</evidence>
<evidence type="ECO:0000256" key="6">
    <source>
        <dbReference type="RuleBase" id="RU004046"/>
    </source>
</evidence>
<dbReference type="SUPFAM" id="SSF53067">
    <property type="entry name" value="Actin-like ATPase domain"/>
    <property type="match status" value="1"/>
</dbReference>
<dbReference type="GO" id="GO:0004340">
    <property type="term" value="F:glucokinase activity"/>
    <property type="evidence" value="ECO:0007669"/>
    <property type="project" value="UniProtKB-EC"/>
</dbReference>
<dbReference type="InterPro" id="IPR043129">
    <property type="entry name" value="ATPase_NBD"/>
</dbReference>
<keyword evidence="3 5" id="KW-0418">Kinase</keyword>
<dbReference type="Gene3D" id="3.40.367.20">
    <property type="match status" value="1"/>
</dbReference>
<dbReference type="HAMAP" id="MF_00524">
    <property type="entry name" value="Glucokinase"/>
    <property type="match status" value="1"/>
</dbReference>
<comment type="subcellular location">
    <subcellularLocation>
        <location evidence="5">Cytoplasm</location>
    </subcellularLocation>
</comment>
<reference evidence="8 9" key="1">
    <citation type="submission" date="2024-04" db="EMBL/GenBank/DDBJ databases">
        <title>Draft genome sequence of Pseudoxanthomonas putridarboris WD12.</title>
        <authorList>
            <person name="Oh J."/>
        </authorList>
    </citation>
    <scope>NUCLEOTIDE SEQUENCE [LARGE SCALE GENOMIC DNA]</scope>
    <source>
        <strain evidence="8 9">WD12</strain>
    </source>
</reference>
<organism evidence="8 9">
    <name type="scientific">Pseudoxanthomonas putridarboris</name>
    <dbReference type="NCBI Taxonomy" id="752605"/>
    <lineage>
        <taxon>Bacteria</taxon>
        <taxon>Pseudomonadati</taxon>
        <taxon>Pseudomonadota</taxon>
        <taxon>Gammaproteobacteria</taxon>
        <taxon>Lysobacterales</taxon>
        <taxon>Lysobacteraceae</taxon>
        <taxon>Pseudoxanthomonas</taxon>
    </lineage>
</organism>
<dbReference type="NCBIfam" id="TIGR00749">
    <property type="entry name" value="glk"/>
    <property type="match status" value="1"/>
</dbReference>
<name>A0ABU9J6F3_9GAMM</name>
<gene>
    <name evidence="5 8" type="primary">glk</name>
    <name evidence="8" type="ORF">AAD027_17870</name>
</gene>
<keyword evidence="1 5" id="KW-0808">Transferase</keyword>
<accession>A0ABU9J6F3</accession>
<dbReference type="EMBL" id="JBBWWT010000013">
    <property type="protein sequence ID" value="MEL1266222.1"/>
    <property type="molecule type" value="Genomic_DNA"/>
</dbReference>
<evidence type="ECO:0000256" key="3">
    <source>
        <dbReference type="ARBA" id="ARBA00022777"/>
    </source>
</evidence>
<dbReference type="Gene3D" id="3.30.420.40">
    <property type="match status" value="1"/>
</dbReference>
<dbReference type="CDD" id="cd24008">
    <property type="entry name" value="ASKHA_NBD_GLK"/>
    <property type="match status" value="1"/>
</dbReference>
<comment type="caution">
    <text evidence="8">The sequence shown here is derived from an EMBL/GenBank/DDBJ whole genome shotgun (WGS) entry which is preliminary data.</text>
</comment>
<feature type="binding site" evidence="5">
    <location>
        <begin position="46"/>
        <end position="51"/>
    </location>
    <ligand>
        <name>ATP</name>
        <dbReference type="ChEBI" id="CHEBI:30616"/>
    </ligand>
</feature>
<dbReference type="EC" id="2.7.1.2" evidence="5"/>
<dbReference type="Proteomes" id="UP001459204">
    <property type="component" value="Unassembled WGS sequence"/>
</dbReference>
<evidence type="ECO:0000256" key="4">
    <source>
        <dbReference type="ARBA" id="ARBA00022840"/>
    </source>
</evidence>
<keyword evidence="5" id="KW-0324">Glycolysis</keyword>
<dbReference type="RefSeq" id="WP_341727394.1">
    <property type="nucleotide sequence ID" value="NZ_JBBWWT010000013.1"/>
</dbReference>
<proteinExistence type="inferred from homology"/>
<comment type="similarity">
    <text evidence="5 6">Belongs to the bacterial glucokinase family.</text>
</comment>
<keyword evidence="5" id="KW-0963">Cytoplasm</keyword>
<keyword evidence="9" id="KW-1185">Reference proteome</keyword>
<dbReference type="InterPro" id="IPR050201">
    <property type="entry name" value="Bacterial_glucokinase"/>
</dbReference>
<evidence type="ECO:0000313" key="8">
    <source>
        <dbReference type="EMBL" id="MEL1266222.1"/>
    </source>
</evidence>
<evidence type="ECO:0000256" key="2">
    <source>
        <dbReference type="ARBA" id="ARBA00022741"/>
    </source>
</evidence>
<dbReference type="NCBIfam" id="NF009073">
    <property type="entry name" value="PRK12408.1"/>
    <property type="match status" value="1"/>
</dbReference>
<dbReference type="PANTHER" id="PTHR47690:SF1">
    <property type="entry name" value="GLUCOKINASE"/>
    <property type="match status" value="1"/>
</dbReference>
<keyword evidence="2 5" id="KW-0547">Nucleotide-binding</keyword>
<evidence type="ECO:0000256" key="7">
    <source>
        <dbReference type="SAM" id="MobiDB-lite"/>
    </source>
</evidence>
<dbReference type="InterPro" id="IPR003836">
    <property type="entry name" value="Glucokinase"/>
</dbReference>
<evidence type="ECO:0000313" key="9">
    <source>
        <dbReference type="Proteomes" id="UP001459204"/>
    </source>
</evidence>
<feature type="region of interest" description="Disordered" evidence="7">
    <location>
        <begin position="1"/>
        <end position="25"/>
    </location>
</feature>
<sequence length="367" mass="38917">MRRPHNVAHDRQQRTSQANAADHFRKPLRLEQEVVRMSNADRVLLADIGGTNARFALADAQAAAPLLDDSVREFAVADFPSLADAARHYLDETGATAQNGIFAVAGRVDGDEARITNHPWVISVARTRQALGFDGLRLVNDFAAQAMAVSLLAPKDVVAIGGAQWSPTPLSTPRTYAVIGPGTGLGVAALVIRDGRAYALETEGGHVSFPPGTPEEIRILEILSAQFGRVSNERLICGPGLVNLYRALSEIAGEDPGGPLEPKDVTARAAAGDPRCVRTLDVFCAVFGAIAGDLVLTTGAWDGVFLTGGLVPKLLASLQHSGFRQRFEHKGRFSPAMARVPTLANVHPRPGLLGAAAYAVEFFGPGK</sequence>
<dbReference type="Pfam" id="PF02685">
    <property type="entry name" value="Glucokinase"/>
    <property type="match status" value="1"/>
</dbReference>
<dbReference type="PANTHER" id="PTHR47690">
    <property type="entry name" value="GLUCOKINASE"/>
    <property type="match status" value="1"/>
</dbReference>
<comment type="catalytic activity">
    <reaction evidence="5">
        <text>D-glucose + ATP = D-glucose 6-phosphate + ADP + H(+)</text>
        <dbReference type="Rhea" id="RHEA:17825"/>
        <dbReference type="ChEBI" id="CHEBI:4167"/>
        <dbReference type="ChEBI" id="CHEBI:15378"/>
        <dbReference type="ChEBI" id="CHEBI:30616"/>
        <dbReference type="ChEBI" id="CHEBI:61548"/>
        <dbReference type="ChEBI" id="CHEBI:456216"/>
        <dbReference type="EC" id="2.7.1.2"/>
    </reaction>
</comment>
<evidence type="ECO:0000256" key="1">
    <source>
        <dbReference type="ARBA" id="ARBA00022679"/>
    </source>
</evidence>